<dbReference type="FunFam" id="1.10.510.10:FF:001190">
    <property type="entry name" value="Uncharacterized protein"/>
    <property type="match status" value="1"/>
</dbReference>
<dbReference type="InterPro" id="IPR008271">
    <property type="entry name" value="Ser/Thr_kinase_AS"/>
</dbReference>
<organism evidence="4 5">
    <name type="scientific">Ichthyophthirius multifiliis</name>
    <name type="common">White spot disease agent</name>
    <name type="synonym">Ich</name>
    <dbReference type="NCBI Taxonomy" id="5932"/>
    <lineage>
        <taxon>Eukaryota</taxon>
        <taxon>Sar</taxon>
        <taxon>Alveolata</taxon>
        <taxon>Ciliophora</taxon>
        <taxon>Intramacronucleata</taxon>
        <taxon>Oligohymenophorea</taxon>
        <taxon>Hymenostomatida</taxon>
        <taxon>Ophryoglenina</taxon>
        <taxon>Ichthyophthirius</taxon>
    </lineage>
</organism>
<accession>G0QUD5</accession>
<dbReference type="SUPFAM" id="SSF56112">
    <property type="entry name" value="Protein kinase-like (PK-like)"/>
    <property type="match status" value="1"/>
</dbReference>
<dbReference type="EMBL" id="GL983908">
    <property type="protein sequence ID" value="EGR31172.1"/>
    <property type="molecule type" value="Genomic_DNA"/>
</dbReference>
<dbReference type="GO" id="GO:0005524">
    <property type="term" value="F:ATP binding"/>
    <property type="evidence" value="ECO:0007669"/>
    <property type="project" value="InterPro"/>
</dbReference>
<evidence type="ECO:0000256" key="2">
    <source>
        <dbReference type="ARBA" id="ARBA00023860"/>
    </source>
</evidence>
<reference evidence="4 5" key="1">
    <citation type="submission" date="2011-07" db="EMBL/GenBank/DDBJ databases">
        <authorList>
            <person name="Coyne R."/>
            <person name="Brami D."/>
            <person name="Johnson J."/>
            <person name="Hostetler J."/>
            <person name="Hannick L."/>
            <person name="Clark T."/>
            <person name="Cassidy-Hanley D."/>
            <person name="Inman J."/>
        </authorList>
    </citation>
    <scope>NUCLEOTIDE SEQUENCE [LARGE SCALE GENOMIC DNA]</scope>
    <source>
        <strain evidence="4 5">G5</strain>
    </source>
</reference>
<dbReference type="EC" id="2.7.11.1" evidence="1"/>
<name>G0QUD5_ICHMU</name>
<dbReference type="OMA" id="LPWMNLV"/>
<dbReference type="PROSITE" id="PS50011">
    <property type="entry name" value="PROTEIN_KINASE_DOM"/>
    <property type="match status" value="1"/>
</dbReference>
<dbReference type="InterPro" id="IPR011009">
    <property type="entry name" value="Kinase-like_dom_sf"/>
</dbReference>
<dbReference type="eggNOG" id="KOG1164">
    <property type="taxonomic scope" value="Eukaryota"/>
</dbReference>
<evidence type="ECO:0000313" key="5">
    <source>
        <dbReference type="Proteomes" id="UP000008983"/>
    </source>
</evidence>
<keyword evidence="5" id="KW-1185">Reference proteome</keyword>
<dbReference type="RefSeq" id="XP_004034658.1">
    <property type="nucleotide sequence ID" value="XM_004034610.1"/>
</dbReference>
<dbReference type="Gene3D" id="1.10.510.10">
    <property type="entry name" value="Transferase(Phosphotransferase) domain 1"/>
    <property type="match status" value="1"/>
</dbReference>
<evidence type="ECO:0000259" key="3">
    <source>
        <dbReference type="PROSITE" id="PS50011"/>
    </source>
</evidence>
<dbReference type="SMART" id="SM00220">
    <property type="entry name" value="S_TKc"/>
    <property type="match status" value="1"/>
</dbReference>
<dbReference type="PANTHER" id="PTHR11909">
    <property type="entry name" value="CASEIN KINASE-RELATED"/>
    <property type="match status" value="1"/>
</dbReference>
<dbReference type="InParanoid" id="G0QUD5"/>
<dbReference type="Pfam" id="PF00069">
    <property type="entry name" value="Pkinase"/>
    <property type="match status" value="1"/>
</dbReference>
<dbReference type="InterPro" id="IPR050235">
    <property type="entry name" value="CK1_Ser-Thr_kinase"/>
</dbReference>
<keyword evidence="4" id="KW-0418">Kinase</keyword>
<evidence type="ECO:0000256" key="1">
    <source>
        <dbReference type="ARBA" id="ARBA00012513"/>
    </source>
</evidence>
<dbReference type="STRING" id="857967.G0QUD5"/>
<keyword evidence="4" id="KW-0808">Transferase</keyword>
<dbReference type="GeneID" id="14907308"/>
<dbReference type="CDD" id="cd14016">
    <property type="entry name" value="STKc_CK1"/>
    <property type="match status" value="1"/>
</dbReference>
<proteinExistence type="predicted"/>
<feature type="domain" description="Protein kinase" evidence="3">
    <location>
        <begin position="12"/>
        <end position="279"/>
    </location>
</feature>
<dbReference type="OrthoDB" id="10332398at2759"/>
<dbReference type="Proteomes" id="UP000008983">
    <property type="component" value="Unassembled WGS sequence"/>
</dbReference>
<sequence>MEIINNNIGKSFRFIEKIDQGAFGEIYLAKDVLSGKEVAIKLEKADSKSKLLCYESKVLQYLNQDINIQGFPQVYYCSQEEQYNIMVYELLGPSLEDLFNICSRKFQPKTVAMIGLQILERLQFLHSKYFIHRDIKPDNICVGLGKNSKVLYLIDLAFSKRFIQKDGLHIPFCEGKTLTGTARYSSINAQKGYEQSRRDDLISLGYMLIYFMKGKLPWQELKAQNQKERFEKILEKKQYHNLQQLCGKLSEELLEYMKYCTQLEFDKKPDYNYLKKIFTDMYEKANIEKNDDFQWSIVVQECEYIN</sequence>
<dbReference type="InterPro" id="IPR000719">
    <property type="entry name" value="Prot_kinase_dom"/>
</dbReference>
<dbReference type="AlphaFoldDB" id="G0QUD5"/>
<protein>
    <recommendedName>
        <fullName evidence="2">Casein kinase I</fullName>
        <ecNumber evidence="1">2.7.11.1</ecNumber>
    </recommendedName>
</protein>
<evidence type="ECO:0000313" key="4">
    <source>
        <dbReference type="EMBL" id="EGR31172.1"/>
    </source>
</evidence>
<dbReference type="GO" id="GO:0004674">
    <property type="term" value="F:protein serine/threonine kinase activity"/>
    <property type="evidence" value="ECO:0007669"/>
    <property type="project" value="UniProtKB-EC"/>
</dbReference>
<dbReference type="PROSITE" id="PS00108">
    <property type="entry name" value="PROTEIN_KINASE_ST"/>
    <property type="match status" value="1"/>
</dbReference>
<gene>
    <name evidence="4" type="ORF">IMG5_116430</name>
</gene>